<dbReference type="AlphaFoldDB" id="A0A396IRQ5"/>
<gene>
    <name evidence="2" type="ORF">MtrunA17_Chr3g0111981</name>
</gene>
<keyword evidence="1" id="KW-0812">Transmembrane</keyword>
<organism evidence="2 3">
    <name type="scientific">Medicago truncatula</name>
    <name type="common">Barrel medic</name>
    <name type="synonym">Medicago tribuloides</name>
    <dbReference type="NCBI Taxonomy" id="3880"/>
    <lineage>
        <taxon>Eukaryota</taxon>
        <taxon>Viridiplantae</taxon>
        <taxon>Streptophyta</taxon>
        <taxon>Embryophyta</taxon>
        <taxon>Tracheophyta</taxon>
        <taxon>Spermatophyta</taxon>
        <taxon>Magnoliopsida</taxon>
        <taxon>eudicotyledons</taxon>
        <taxon>Gunneridae</taxon>
        <taxon>Pentapetalae</taxon>
        <taxon>rosids</taxon>
        <taxon>fabids</taxon>
        <taxon>Fabales</taxon>
        <taxon>Fabaceae</taxon>
        <taxon>Papilionoideae</taxon>
        <taxon>50 kb inversion clade</taxon>
        <taxon>NPAAA clade</taxon>
        <taxon>Hologalegina</taxon>
        <taxon>IRL clade</taxon>
        <taxon>Trifolieae</taxon>
        <taxon>Medicago</taxon>
    </lineage>
</organism>
<sequence>MRVSAFTSWIFVVKVFIFSPVYLTNLFLHFLFILVEKNSLYLSFQFESMASLLLL</sequence>
<keyword evidence="1" id="KW-1133">Transmembrane helix</keyword>
<evidence type="ECO:0000313" key="2">
    <source>
        <dbReference type="EMBL" id="RHN68262.1"/>
    </source>
</evidence>
<keyword evidence="1" id="KW-0472">Membrane</keyword>
<evidence type="ECO:0000313" key="3">
    <source>
        <dbReference type="Proteomes" id="UP000265566"/>
    </source>
</evidence>
<name>A0A396IRQ5_MEDTR</name>
<feature type="transmembrane region" description="Helical" evidence="1">
    <location>
        <begin position="6"/>
        <end position="35"/>
    </location>
</feature>
<proteinExistence type="predicted"/>
<evidence type="ECO:0008006" key="4">
    <source>
        <dbReference type="Google" id="ProtNLM"/>
    </source>
</evidence>
<dbReference type="EMBL" id="PSQE01000003">
    <property type="protein sequence ID" value="RHN68262.1"/>
    <property type="molecule type" value="Genomic_DNA"/>
</dbReference>
<dbReference type="Proteomes" id="UP000265566">
    <property type="component" value="Chromosome 3"/>
</dbReference>
<protein>
    <recommendedName>
        <fullName evidence="4">Transmembrane protein</fullName>
    </recommendedName>
</protein>
<dbReference type="Gramene" id="rna16593">
    <property type="protein sequence ID" value="RHN68262.1"/>
    <property type="gene ID" value="gene16593"/>
</dbReference>
<evidence type="ECO:0000256" key="1">
    <source>
        <dbReference type="SAM" id="Phobius"/>
    </source>
</evidence>
<reference evidence="3" key="1">
    <citation type="journal article" date="2018" name="Nat. Plants">
        <title>Whole-genome landscape of Medicago truncatula symbiotic genes.</title>
        <authorList>
            <person name="Pecrix Y."/>
            <person name="Staton S.E."/>
            <person name="Sallet E."/>
            <person name="Lelandais-Briere C."/>
            <person name="Moreau S."/>
            <person name="Carrere S."/>
            <person name="Blein T."/>
            <person name="Jardinaud M.F."/>
            <person name="Latrasse D."/>
            <person name="Zouine M."/>
            <person name="Zahm M."/>
            <person name="Kreplak J."/>
            <person name="Mayjonade B."/>
            <person name="Satge C."/>
            <person name="Perez M."/>
            <person name="Cauet S."/>
            <person name="Marande W."/>
            <person name="Chantry-Darmon C."/>
            <person name="Lopez-Roques C."/>
            <person name="Bouchez O."/>
            <person name="Berard A."/>
            <person name="Debelle F."/>
            <person name="Munos S."/>
            <person name="Bendahmane A."/>
            <person name="Berges H."/>
            <person name="Niebel A."/>
            <person name="Buitink J."/>
            <person name="Frugier F."/>
            <person name="Benhamed M."/>
            <person name="Crespi M."/>
            <person name="Gouzy J."/>
            <person name="Gamas P."/>
        </authorList>
    </citation>
    <scope>NUCLEOTIDE SEQUENCE [LARGE SCALE GENOMIC DNA]</scope>
    <source>
        <strain evidence="3">cv. Jemalong A17</strain>
    </source>
</reference>
<accession>A0A396IRQ5</accession>
<comment type="caution">
    <text evidence="2">The sequence shown here is derived from an EMBL/GenBank/DDBJ whole genome shotgun (WGS) entry which is preliminary data.</text>
</comment>